<evidence type="ECO:0000313" key="2">
    <source>
        <dbReference type="Proteomes" id="UP001204772"/>
    </source>
</evidence>
<reference evidence="1 2" key="1">
    <citation type="submission" date="2022-06" db="EMBL/GenBank/DDBJ databases">
        <title>Runella sp. S5 genome sequencing.</title>
        <authorList>
            <person name="Park S."/>
        </authorList>
    </citation>
    <scope>NUCLEOTIDE SEQUENCE [LARGE SCALE GENOMIC DNA]</scope>
    <source>
        <strain evidence="1 2">S5</strain>
    </source>
</reference>
<name>A0ABT1FVM5_9BACT</name>
<dbReference type="RefSeq" id="WP_253532379.1">
    <property type="nucleotide sequence ID" value="NZ_JAMZEL010000015.1"/>
</dbReference>
<proteinExistence type="predicted"/>
<sequence>MKQTLKPFLAFAMATLVLWAGNGYGVLEHLCEEHGKHQHILSNWFQTSCEHQDHHKLESHEHPHAGSDFEASHSGEQVIFVYFYADTVTKTSVGSVVISYFFQSALLPDFDFQTIHFSSKIHPYSPNSPPFRRTFGRSLLAWVQSFLI</sequence>
<protein>
    <submittedName>
        <fullName evidence="1">Uncharacterized protein</fullName>
    </submittedName>
</protein>
<gene>
    <name evidence="1" type="ORF">NCI00_25515</name>
</gene>
<keyword evidence="2" id="KW-1185">Reference proteome</keyword>
<dbReference type="EMBL" id="JAMZEL010000015">
    <property type="protein sequence ID" value="MCP1385823.1"/>
    <property type="molecule type" value="Genomic_DNA"/>
</dbReference>
<dbReference type="Proteomes" id="UP001204772">
    <property type="component" value="Unassembled WGS sequence"/>
</dbReference>
<organism evidence="1 2">
    <name type="scientific">Runella salmonicolor</name>
    <dbReference type="NCBI Taxonomy" id="2950278"/>
    <lineage>
        <taxon>Bacteria</taxon>
        <taxon>Pseudomonadati</taxon>
        <taxon>Bacteroidota</taxon>
        <taxon>Cytophagia</taxon>
        <taxon>Cytophagales</taxon>
        <taxon>Spirosomataceae</taxon>
        <taxon>Runella</taxon>
    </lineage>
</organism>
<comment type="caution">
    <text evidence="1">The sequence shown here is derived from an EMBL/GenBank/DDBJ whole genome shotgun (WGS) entry which is preliminary data.</text>
</comment>
<evidence type="ECO:0000313" key="1">
    <source>
        <dbReference type="EMBL" id="MCP1385823.1"/>
    </source>
</evidence>
<accession>A0ABT1FVM5</accession>